<keyword evidence="5" id="KW-0934">Plastid</keyword>
<dbReference type="PROSITE" id="PS00674">
    <property type="entry name" value="AAA"/>
    <property type="match status" value="1"/>
</dbReference>
<keyword evidence="14" id="KW-0175">Coiled coil</keyword>
<feature type="domain" description="AAA+ ATPase" evidence="15">
    <location>
        <begin position="365"/>
        <end position="506"/>
    </location>
</feature>
<comment type="subcellular location">
    <subcellularLocation>
        <location evidence="2">Membrane</location>
    </subcellularLocation>
    <subcellularLocation>
        <location evidence="1">Plastid</location>
        <location evidence="1">Chloroplast</location>
    </subcellularLocation>
</comment>
<evidence type="ECO:0000313" key="17">
    <source>
        <dbReference type="Proteomes" id="UP001443914"/>
    </source>
</evidence>
<evidence type="ECO:0000256" key="6">
    <source>
        <dbReference type="ARBA" id="ARBA00022670"/>
    </source>
</evidence>
<keyword evidence="10" id="KW-0067">ATP-binding</keyword>
<dbReference type="Proteomes" id="UP001443914">
    <property type="component" value="Unassembled WGS sequence"/>
</dbReference>
<dbReference type="InterPro" id="IPR041569">
    <property type="entry name" value="AAA_lid_3"/>
</dbReference>
<evidence type="ECO:0000256" key="8">
    <source>
        <dbReference type="ARBA" id="ARBA00022741"/>
    </source>
</evidence>
<dbReference type="SUPFAM" id="SSF140990">
    <property type="entry name" value="FtsH protease domain-like"/>
    <property type="match status" value="1"/>
</dbReference>
<evidence type="ECO:0000256" key="10">
    <source>
        <dbReference type="ARBA" id="ARBA00022840"/>
    </source>
</evidence>
<comment type="caution">
    <text evidence="16">The sequence shown here is derived from an EMBL/GenBank/DDBJ whole genome shotgun (WGS) entry which is preliminary data.</text>
</comment>
<dbReference type="InterPro" id="IPR003593">
    <property type="entry name" value="AAA+_ATPase"/>
</dbReference>
<evidence type="ECO:0000256" key="3">
    <source>
        <dbReference type="ARBA" id="ARBA00006914"/>
    </source>
</evidence>
<dbReference type="Gene3D" id="3.40.50.300">
    <property type="entry name" value="P-loop containing nucleotide triphosphate hydrolases"/>
    <property type="match status" value="1"/>
</dbReference>
<dbReference type="GO" id="GO:0009535">
    <property type="term" value="C:chloroplast thylakoid membrane"/>
    <property type="evidence" value="ECO:0007669"/>
    <property type="project" value="TreeGrafter"/>
</dbReference>
<keyword evidence="4" id="KW-0150">Chloroplast</keyword>
<dbReference type="GO" id="GO:0006508">
    <property type="term" value="P:proteolysis"/>
    <property type="evidence" value="ECO:0007669"/>
    <property type="project" value="UniProtKB-KW"/>
</dbReference>
<evidence type="ECO:0000256" key="5">
    <source>
        <dbReference type="ARBA" id="ARBA00022640"/>
    </source>
</evidence>
<dbReference type="PANTHER" id="PTHR23076">
    <property type="entry name" value="METALLOPROTEASE M41 FTSH"/>
    <property type="match status" value="1"/>
</dbReference>
<evidence type="ECO:0000256" key="12">
    <source>
        <dbReference type="ARBA" id="ARBA00022989"/>
    </source>
</evidence>
<evidence type="ECO:0000259" key="15">
    <source>
        <dbReference type="SMART" id="SM00382"/>
    </source>
</evidence>
<comment type="similarity">
    <text evidence="3">Belongs to the AAA ATPase family.</text>
</comment>
<evidence type="ECO:0000313" key="16">
    <source>
        <dbReference type="EMBL" id="KAK9670587.1"/>
    </source>
</evidence>
<dbReference type="GO" id="GO:0004222">
    <property type="term" value="F:metalloendopeptidase activity"/>
    <property type="evidence" value="ECO:0007669"/>
    <property type="project" value="InterPro"/>
</dbReference>
<dbReference type="GO" id="GO:0016887">
    <property type="term" value="F:ATP hydrolysis activity"/>
    <property type="evidence" value="ECO:0007669"/>
    <property type="project" value="InterPro"/>
</dbReference>
<evidence type="ECO:0000256" key="1">
    <source>
        <dbReference type="ARBA" id="ARBA00004229"/>
    </source>
</evidence>
<reference evidence="16" key="1">
    <citation type="submission" date="2024-03" db="EMBL/GenBank/DDBJ databases">
        <title>WGS assembly of Saponaria officinalis var. Norfolk2.</title>
        <authorList>
            <person name="Jenkins J."/>
            <person name="Shu S."/>
            <person name="Grimwood J."/>
            <person name="Barry K."/>
            <person name="Goodstein D."/>
            <person name="Schmutz J."/>
            <person name="Leebens-Mack J."/>
            <person name="Osbourn A."/>
        </authorList>
    </citation>
    <scope>NUCLEOTIDE SEQUENCE [LARGE SCALE GENOMIC DNA]</scope>
    <source>
        <strain evidence="16">JIC</strain>
    </source>
</reference>
<accession>A0AAW1H5R6</accession>
<protein>
    <recommendedName>
        <fullName evidence="15">AAA+ ATPase domain-containing protein</fullName>
    </recommendedName>
</protein>
<keyword evidence="12" id="KW-1133">Transmembrane helix</keyword>
<dbReference type="GO" id="GO:0005524">
    <property type="term" value="F:ATP binding"/>
    <property type="evidence" value="ECO:0007669"/>
    <property type="project" value="UniProtKB-KW"/>
</dbReference>
<dbReference type="InterPro" id="IPR003960">
    <property type="entry name" value="ATPase_AAA_CS"/>
</dbReference>
<keyword evidence="17" id="KW-1185">Reference proteome</keyword>
<evidence type="ECO:0000256" key="14">
    <source>
        <dbReference type="SAM" id="Coils"/>
    </source>
</evidence>
<dbReference type="AlphaFoldDB" id="A0AAW1H5R6"/>
<evidence type="ECO:0000256" key="4">
    <source>
        <dbReference type="ARBA" id="ARBA00022528"/>
    </source>
</evidence>
<organism evidence="16 17">
    <name type="scientific">Saponaria officinalis</name>
    <name type="common">Common soapwort</name>
    <name type="synonym">Lychnis saponaria</name>
    <dbReference type="NCBI Taxonomy" id="3572"/>
    <lineage>
        <taxon>Eukaryota</taxon>
        <taxon>Viridiplantae</taxon>
        <taxon>Streptophyta</taxon>
        <taxon>Embryophyta</taxon>
        <taxon>Tracheophyta</taxon>
        <taxon>Spermatophyta</taxon>
        <taxon>Magnoliopsida</taxon>
        <taxon>eudicotyledons</taxon>
        <taxon>Gunneridae</taxon>
        <taxon>Pentapetalae</taxon>
        <taxon>Caryophyllales</taxon>
        <taxon>Caryophyllaceae</taxon>
        <taxon>Caryophylleae</taxon>
        <taxon>Saponaria</taxon>
    </lineage>
</organism>
<gene>
    <name evidence="16" type="ORF">RND81_13G211300</name>
</gene>
<dbReference type="FunFam" id="1.10.8.60:FF:000061">
    <property type="entry name" value="Probable inactive ATP-dependent zinc metalloprotease FTSHI 4, chloroplastic"/>
    <property type="match status" value="1"/>
</dbReference>
<dbReference type="FunFam" id="3.40.50.300:FF:000352">
    <property type="entry name" value="ATP-dependent zinc metalloprotease FTSH 7, chloroplastic"/>
    <property type="match status" value="1"/>
</dbReference>
<dbReference type="GO" id="GO:0004176">
    <property type="term" value="F:ATP-dependent peptidase activity"/>
    <property type="evidence" value="ECO:0007669"/>
    <property type="project" value="InterPro"/>
</dbReference>
<evidence type="ECO:0000256" key="11">
    <source>
        <dbReference type="ARBA" id="ARBA00022946"/>
    </source>
</evidence>
<evidence type="ECO:0000256" key="9">
    <source>
        <dbReference type="ARBA" id="ARBA00022801"/>
    </source>
</evidence>
<keyword evidence="7" id="KW-0812">Transmembrane</keyword>
<keyword evidence="8" id="KW-0547">Nucleotide-binding</keyword>
<keyword evidence="11" id="KW-0809">Transit peptide</keyword>
<evidence type="ECO:0000256" key="13">
    <source>
        <dbReference type="ARBA" id="ARBA00023136"/>
    </source>
</evidence>
<dbReference type="Pfam" id="PF17862">
    <property type="entry name" value="AAA_lid_3"/>
    <property type="match status" value="1"/>
</dbReference>
<sequence length="872" mass="98036">MLITTNFCKHFDLSNSFNTLSSSSTKPTFFNSSFHCNSLRVSKKVPNFSSKKPLICLLNPRKTLQFSTNCTSNSNSNVVFTEVIQADEKVVKDDEEEKDEGALLFEKLRNAELERVKKQEEIENKANIQLERMMVMASEWSKTLLNMRGKLKGTEWDPVNSHKIDYSDFLKMLNVKNVQYMEYSNYGQTVSVILPYYNGEIVQGSPGLNFKKGVVYKRHIVDRMPIDCWNDVWRGLHQQLVHVDVINPNTVSAEVYSSVATAVVWSMRLALSVGLYLWIDSKMSPIYAKLIPCDLGKPDKKSRRPLKRRALGSLGKSRAKFISAEERTGVTFDDFAGQEYIKRELQEIVRILKNEDEFQDKGIYCPKGVLLHGPPGTGKTLLAKAIAGEAGLPFFAANGTDFVEMFVGVAASRVKDLFASSRSFAPSIIFIDEIDAIGSKRGGPDIGGGGAEREQGLLQILTEMDGFKVTTSQVLVIGATNRLDILDPALLRKGRFDKIIRVGLPSKDGRLAILKVHARNKFFRSEEEKEVLLREIAELTEDFTGAELQNILNEAGILTARKDKDNIGREELLEALKRQKGTFETGQEDNKDIPEELKLRLAYREAAVAVLACCFPDPYRPFVETNINTVSSKSNMSYTDYPGRVFMKKLDYVNNIVRACAPRVIEQEMFGIDNLCWISSKATLEASQLAEFLILQTGMTAFGKAYYRNQRDLVPNLAAKLEALRDEYMRFAMETCLSVLREHSVAVETITDKLLETGEINVAEIWEIYKTSAKIPQPDVLPVDEYGALIYAGRWGIYGISCPGRVTFAPGNVGFATFGAPRPMETQVVSDETWKLVDDIWDKRVEEIKNASSKEIEAEKEKPVLLMASHFL</sequence>
<dbReference type="InterPro" id="IPR037219">
    <property type="entry name" value="Peptidase_M41-like"/>
</dbReference>
<dbReference type="EMBL" id="JBDFQZ010000013">
    <property type="protein sequence ID" value="KAK9670587.1"/>
    <property type="molecule type" value="Genomic_DNA"/>
</dbReference>
<dbReference type="PANTHER" id="PTHR23076:SF99">
    <property type="entry name" value="INACTIVE ATP-DEPENDENT ZINC METALLOPROTEASE FTSHI 4, CHLOROPLASTIC-RELATED"/>
    <property type="match status" value="1"/>
</dbReference>
<evidence type="ECO:0000256" key="7">
    <source>
        <dbReference type="ARBA" id="ARBA00022692"/>
    </source>
</evidence>
<keyword evidence="13" id="KW-0472">Membrane</keyword>
<dbReference type="SMART" id="SM00382">
    <property type="entry name" value="AAA"/>
    <property type="match status" value="1"/>
</dbReference>
<feature type="coiled-coil region" evidence="14">
    <location>
        <begin position="522"/>
        <end position="549"/>
    </location>
</feature>
<dbReference type="InterPro" id="IPR003959">
    <property type="entry name" value="ATPase_AAA_core"/>
</dbReference>
<proteinExistence type="inferred from homology"/>
<dbReference type="InterPro" id="IPR027417">
    <property type="entry name" value="P-loop_NTPase"/>
</dbReference>
<dbReference type="Gene3D" id="1.20.58.760">
    <property type="entry name" value="Peptidase M41"/>
    <property type="match status" value="1"/>
</dbReference>
<dbReference type="SUPFAM" id="SSF52540">
    <property type="entry name" value="P-loop containing nucleoside triphosphate hydrolases"/>
    <property type="match status" value="1"/>
</dbReference>
<keyword evidence="9" id="KW-0378">Hydrolase</keyword>
<dbReference type="Pfam" id="PF00004">
    <property type="entry name" value="AAA"/>
    <property type="match status" value="1"/>
</dbReference>
<keyword evidence="6" id="KW-0645">Protease</keyword>
<dbReference type="Gene3D" id="1.10.8.60">
    <property type="match status" value="1"/>
</dbReference>
<name>A0AAW1H5R6_SAPOF</name>
<evidence type="ECO:0000256" key="2">
    <source>
        <dbReference type="ARBA" id="ARBA00004370"/>
    </source>
</evidence>